<sequence length="66" mass="7593">MFGLSGLCSILFKSDPRSDVSIKHSWLYECQALYVISPAVLETPWTVLVHTNCQQLKHQGWNQHIH</sequence>
<evidence type="ECO:0000313" key="1">
    <source>
        <dbReference type="EMBL" id="KAH3700327.1"/>
    </source>
</evidence>
<organism evidence="1 2">
    <name type="scientific">Dreissena polymorpha</name>
    <name type="common">Zebra mussel</name>
    <name type="synonym">Mytilus polymorpha</name>
    <dbReference type="NCBI Taxonomy" id="45954"/>
    <lineage>
        <taxon>Eukaryota</taxon>
        <taxon>Metazoa</taxon>
        <taxon>Spiralia</taxon>
        <taxon>Lophotrochozoa</taxon>
        <taxon>Mollusca</taxon>
        <taxon>Bivalvia</taxon>
        <taxon>Autobranchia</taxon>
        <taxon>Heteroconchia</taxon>
        <taxon>Euheterodonta</taxon>
        <taxon>Imparidentia</taxon>
        <taxon>Neoheterodontei</taxon>
        <taxon>Myida</taxon>
        <taxon>Dreissenoidea</taxon>
        <taxon>Dreissenidae</taxon>
        <taxon>Dreissena</taxon>
    </lineage>
</organism>
<reference evidence="1" key="2">
    <citation type="submission" date="2020-11" db="EMBL/GenBank/DDBJ databases">
        <authorList>
            <person name="McCartney M.A."/>
            <person name="Auch B."/>
            <person name="Kono T."/>
            <person name="Mallez S."/>
            <person name="Becker A."/>
            <person name="Gohl D.M."/>
            <person name="Silverstein K.A.T."/>
            <person name="Koren S."/>
            <person name="Bechman K.B."/>
            <person name="Herman A."/>
            <person name="Abrahante J.E."/>
            <person name="Garbe J."/>
        </authorList>
    </citation>
    <scope>NUCLEOTIDE SEQUENCE</scope>
    <source>
        <strain evidence="1">Duluth1</strain>
        <tissue evidence="1">Whole animal</tissue>
    </source>
</reference>
<keyword evidence="2" id="KW-1185">Reference proteome</keyword>
<reference evidence="1" key="1">
    <citation type="journal article" date="2019" name="bioRxiv">
        <title>The Genome of the Zebra Mussel, Dreissena polymorpha: A Resource for Invasive Species Research.</title>
        <authorList>
            <person name="McCartney M.A."/>
            <person name="Auch B."/>
            <person name="Kono T."/>
            <person name="Mallez S."/>
            <person name="Zhang Y."/>
            <person name="Obille A."/>
            <person name="Becker A."/>
            <person name="Abrahante J.E."/>
            <person name="Garbe J."/>
            <person name="Badalamenti J.P."/>
            <person name="Herman A."/>
            <person name="Mangelson H."/>
            <person name="Liachko I."/>
            <person name="Sullivan S."/>
            <person name="Sone E.D."/>
            <person name="Koren S."/>
            <person name="Silverstein K.A.T."/>
            <person name="Beckman K.B."/>
            <person name="Gohl D.M."/>
        </authorList>
    </citation>
    <scope>NUCLEOTIDE SEQUENCE</scope>
    <source>
        <strain evidence="1">Duluth1</strain>
        <tissue evidence="1">Whole animal</tissue>
    </source>
</reference>
<dbReference type="Proteomes" id="UP000828390">
    <property type="component" value="Unassembled WGS sequence"/>
</dbReference>
<evidence type="ECO:0000313" key="2">
    <source>
        <dbReference type="Proteomes" id="UP000828390"/>
    </source>
</evidence>
<name>A0A9D3YGJ3_DREPO</name>
<protein>
    <submittedName>
        <fullName evidence="1">Uncharacterized protein</fullName>
    </submittedName>
</protein>
<accession>A0A9D3YGJ3</accession>
<proteinExistence type="predicted"/>
<comment type="caution">
    <text evidence="1">The sequence shown here is derived from an EMBL/GenBank/DDBJ whole genome shotgun (WGS) entry which is preliminary data.</text>
</comment>
<dbReference type="EMBL" id="JAIWYP010000015">
    <property type="protein sequence ID" value="KAH3700327.1"/>
    <property type="molecule type" value="Genomic_DNA"/>
</dbReference>
<gene>
    <name evidence="1" type="ORF">DPMN_075303</name>
</gene>
<dbReference type="AlphaFoldDB" id="A0A9D3YGJ3"/>